<evidence type="ECO:0008006" key="4">
    <source>
        <dbReference type="Google" id="ProtNLM"/>
    </source>
</evidence>
<dbReference type="HOGENOM" id="CLU_1292801_0_0_0"/>
<dbReference type="EMBL" id="CP007139">
    <property type="protein sequence ID" value="AIE87315.1"/>
    <property type="molecule type" value="Genomic_DNA"/>
</dbReference>
<keyword evidence="1" id="KW-0732">Signal</keyword>
<dbReference type="KEGG" id="fgi:OP10G_3947"/>
<proteinExistence type="predicted"/>
<dbReference type="STRING" id="661478.OP10G_3947"/>
<accession>A0A068NX04</accession>
<feature type="chain" id="PRO_5001651980" description="Organic solvent tolerance-like N-terminal domain-containing protein" evidence="1">
    <location>
        <begin position="32"/>
        <end position="213"/>
    </location>
</feature>
<keyword evidence="3" id="KW-1185">Reference proteome</keyword>
<dbReference type="Proteomes" id="UP000027982">
    <property type="component" value="Chromosome"/>
</dbReference>
<dbReference type="AlphaFoldDB" id="A0A068NX04"/>
<evidence type="ECO:0000313" key="3">
    <source>
        <dbReference type="Proteomes" id="UP000027982"/>
    </source>
</evidence>
<protein>
    <recommendedName>
        <fullName evidence="4">Organic solvent tolerance-like N-terminal domain-containing protein</fullName>
    </recommendedName>
</protein>
<gene>
    <name evidence="2" type="ORF">OP10G_3947</name>
</gene>
<sequence>MKMRSNRTVLFGMATLGTAALLLTSARIAGAQGGGFRVATPPSGKTAAPPVAPTSEAEAKASTLYGHLNIMTNVGSFKLLGSDAVPVTGALTMSFSGTVLISDPDPKTKVTLSSGVRKDYETKDKTKQVYFGTGTISCVGRVRAIQFFGRDMKGRFDGIAIIRLYGEFDKKLDTGFYWFDGQTDRMPWGTGGNNFAIPNPSMERPKVRVKIGG</sequence>
<name>A0A068NX04_FIMGI</name>
<organism evidence="2 3">
    <name type="scientific">Fimbriimonas ginsengisoli Gsoil 348</name>
    <dbReference type="NCBI Taxonomy" id="661478"/>
    <lineage>
        <taxon>Bacteria</taxon>
        <taxon>Bacillati</taxon>
        <taxon>Armatimonadota</taxon>
        <taxon>Fimbriimonadia</taxon>
        <taxon>Fimbriimonadales</taxon>
        <taxon>Fimbriimonadaceae</taxon>
        <taxon>Fimbriimonas</taxon>
    </lineage>
</organism>
<reference evidence="2 3" key="1">
    <citation type="journal article" date="2014" name="PLoS ONE">
        <title>The first complete genome sequence of the class fimbriimonadia in the phylum armatimonadetes.</title>
        <authorList>
            <person name="Hu Z.Y."/>
            <person name="Wang Y.Z."/>
            <person name="Im W.T."/>
            <person name="Wang S.Y."/>
            <person name="Zhao G.P."/>
            <person name="Zheng H.J."/>
            <person name="Quan Z.X."/>
        </authorList>
    </citation>
    <scope>NUCLEOTIDE SEQUENCE [LARGE SCALE GENOMIC DNA]</scope>
    <source>
        <strain evidence="2">Gsoil 348</strain>
    </source>
</reference>
<feature type="signal peptide" evidence="1">
    <location>
        <begin position="1"/>
        <end position="31"/>
    </location>
</feature>
<evidence type="ECO:0000313" key="2">
    <source>
        <dbReference type="EMBL" id="AIE87315.1"/>
    </source>
</evidence>
<evidence type="ECO:0000256" key="1">
    <source>
        <dbReference type="SAM" id="SignalP"/>
    </source>
</evidence>